<keyword evidence="4" id="KW-1185">Reference proteome</keyword>
<name>A0AAD8XVZ7_9STRA</name>
<evidence type="ECO:0000313" key="3">
    <source>
        <dbReference type="EMBL" id="KAK1734693.1"/>
    </source>
</evidence>
<reference evidence="3" key="1">
    <citation type="submission" date="2023-06" db="EMBL/GenBank/DDBJ databases">
        <title>Survivors Of The Sea: Transcriptome response of Skeletonema marinoi to long-term dormancy.</title>
        <authorList>
            <person name="Pinder M.I.M."/>
            <person name="Kourtchenko O."/>
            <person name="Robertson E.K."/>
            <person name="Larsson T."/>
            <person name="Maumus F."/>
            <person name="Osuna-Cruz C.M."/>
            <person name="Vancaester E."/>
            <person name="Stenow R."/>
            <person name="Vandepoele K."/>
            <person name="Ploug H."/>
            <person name="Bruchert V."/>
            <person name="Godhe A."/>
            <person name="Topel M."/>
        </authorList>
    </citation>
    <scope>NUCLEOTIDE SEQUENCE</scope>
    <source>
        <strain evidence="3">R05AC</strain>
    </source>
</reference>
<feature type="transmembrane region" description="Helical" evidence="2">
    <location>
        <begin position="74"/>
        <end position="93"/>
    </location>
</feature>
<dbReference type="AlphaFoldDB" id="A0AAD8XVZ7"/>
<evidence type="ECO:0000313" key="4">
    <source>
        <dbReference type="Proteomes" id="UP001224775"/>
    </source>
</evidence>
<feature type="compositionally biased region" description="Pro residues" evidence="1">
    <location>
        <begin position="27"/>
        <end position="37"/>
    </location>
</feature>
<keyword evidence="2" id="KW-1133">Transmembrane helix</keyword>
<accession>A0AAD8XVZ7</accession>
<gene>
    <name evidence="3" type="ORF">QTG54_014566</name>
</gene>
<feature type="transmembrane region" description="Helical" evidence="2">
    <location>
        <begin position="113"/>
        <end position="142"/>
    </location>
</feature>
<evidence type="ECO:0000256" key="2">
    <source>
        <dbReference type="SAM" id="Phobius"/>
    </source>
</evidence>
<dbReference type="Proteomes" id="UP001224775">
    <property type="component" value="Unassembled WGS sequence"/>
</dbReference>
<protein>
    <submittedName>
        <fullName evidence="3">Uncharacterized protein</fullName>
    </submittedName>
</protein>
<dbReference type="InterPro" id="IPR033579">
    <property type="entry name" value="TMEM128"/>
</dbReference>
<dbReference type="EMBL" id="JATAAI010000037">
    <property type="protein sequence ID" value="KAK1734693.1"/>
    <property type="molecule type" value="Genomic_DNA"/>
</dbReference>
<feature type="region of interest" description="Disordered" evidence="1">
    <location>
        <begin position="1"/>
        <end position="37"/>
    </location>
</feature>
<comment type="caution">
    <text evidence="3">The sequence shown here is derived from an EMBL/GenBank/DDBJ whole genome shotgun (WGS) entry which is preliminary data.</text>
</comment>
<organism evidence="3 4">
    <name type="scientific">Skeletonema marinoi</name>
    <dbReference type="NCBI Taxonomy" id="267567"/>
    <lineage>
        <taxon>Eukaryota</taxon>
        <taxon>Sar</taxon>
        <taxon>Stramenopiles</taxon>
        <taxon>Ochrophyta</taxon>
        <taxon>Bacillariophyta</taxon>
        <taxon>Coscinodiscophyceae</taxon>
        <taxon>Thalassiosirophycidae</taxon>
        <taxon>Thalassiosirales</taxon>
        <taxon>Skeletonemataceae</taxon>
        <taxon>Skeletonema</taxon>
        <taxon>Skeletonema marinoi-dohrnii complex</taxon>
    </lineage>
</organism>
<dbReference type="Pfam" id="PF20479">
    <property type="entry name" value="TMEM128"/>
    <property type="match status" value="1"/>
</dbReference>
<evidence type="ECO:0000256" key="1">
    <source>
        <dbReference type="SAM" id="MobiDB-lite"/>
    </source>
</evidence>
<sequence length="146" mass="16526">MNLDLEQSAPLRRRGPRPEGNDDAMPMIPPPPPGLPPRHPLQLMKRTAIMGGTLYAMHELYQGKKNKKKVEYENFRAATHASIVLILIAWISFHKSLSPLYGGFKTMLIMIGFGFGVLLQAALMIPVWGQNFLSFVILTFFLQQYK</sequence>
<keyword evidence="2" id="KW-0472">Membrane</keyword>
<proteinExistence type="predicted"/>
<keyword evidence="2" id="KW-0812">Transmembrane</keyword>